<feature type="domain" description="BIG2" evidence="2">
    <location>
        <begin position="33"/>
        <end position="109"/>
    </location>
</feature>
<dbReference type="Proteomes" id="UP000033047">
    <property type="component" value="Unassembled WGS sequence"/>
</dbReference>
<evidence type="ECO:0000259" key="2">
    <source>
        <dbReference type="SMART" id="SM00635"/>
    </source>
</evidence>
<evidence type="ECO:0000256" key="1">
    <source>
        <dbReference type="SAM" id="SignalP"/>
    </source>
</evidence>
<dbReference type="SMART" id="SM00635">
    <property type="entry name" value="BID_2"/>
    <property type="match status" value="1"/>
</dbReference>
<feature type="chain" id="PRO_5002490661" description="BIG2 domain-containing protein" evidence="1">
    <location>
        <begin position="25"/>
        <end position="513"/>
    </location>
</feature>
<dbReference type="STRING" id="927665.HMPREF1535_00753"/>
<dbReference type="InterPro" id="IPR003343">
    <property type="entry name" value="Big_2"/>
</dbReference>
<organism evidence="3 4">
    <name type="scientific">Parabacteroides goldsteinii DSM 19448 = WAL 12034</name>
    <dbReference type="NCBI Taxonomy" id="927665"/>
    <lineage>
        <taxon>Bacteria</taxon>
        <taxon>Pseudomonadati</taxon>
        <taxon>Bacteroidota</taxon>
        <taxon>Bacteroidia</taxon>
        <taxon>Bacteroidales</taxon>
        <taxon>Tannerellaceae</taxon>
        <taxon>Parabacteroides</taxon>
    </lineage>
</organism>
<dbReference type="InterPro" id="IPR008964">
    <property type="entry name" value="Invasin/intimin_cell_adhesion"/>
</dbReference>
<dbReference type="EMBL" id="AQHV01000004">
    <property type="protein sequence ID" value="KKB58932.1"/>
    <property type="molecule type" value="Genomic_DNA"/>
</dbReference>
<dbReference type="Pfam" id="PF02368">
    <property type="entry name" value="Big_2"/>
    <property type="match status" value="1"/>
</dbReference>
<evidence type="ECO:0000313" key="4">
    <source>
        <dbReference type="Proteomes" id="UP000033047"/>
    </source>
</evidence>
<dbReference type="HOGENOM" id="CLU_625063_0_0_10"/>
<comment type="caution">
    <text evidence="3">The sequence shown here is derived from an EMBL/GenBank/DDBJ whole genome shotgun (WGS) entry which is preliminary data.</text>
</comment>
<sequence length="513" mass="55693">MKKFKFVLLAFMTTMMAFSFTACSDDDDVEKLTVTGVTVNPTSLELKVGTTGSLTATVAPSNAAVTSVTWSTSDENVATVDKGVVTAVAEGAATITVKTDDGGFTATCSVTVTKDAPAFDESKYHFDLFLTVGKHGGMSSQNKTVVNSIGKLTADIGTISIKGEGTELGEYSMESISKGKYYYQVPSSNDRFVKYQIKNNQVVEVASCPFKTNTYKVRSYTHAWLDDNTLVIMAASGDASKVLWSKLNADNMSIMEEGTLDIPLPVSEVEGEETKKFSTSGILTYNEKAGKLYYFYYGKNGVSGRGGKTTTKFYTAVLNPADLTKVEKITRNSLADEMAGSAYGELMQNCVMYDEEGNLYLAATVIKDDIEEGHLLRIKKGETDFDPDYDGYPNADGKLLTVQNLGNGKALAYARNDAAGTAIDSYSHYYSIIDLATGERTRLVFGGKELSYSGGRFSQRSVVFNEKAYIGVNTEADANAIIYIYDTKTGTVEKGAEVAGEFYFDMIRVVEND</sequence>
<proteinExistence type="predicted"/>
<dbReference type="AlphaFoldDB" id="A0A0F5JNB2"/>
<dbReference type="SUPFAM" id="SSF82171">
    <property type="entry name" value="DPP6 N-terminal domain-like"/>
    <property type="match status" value="1"/>
</dbReference>
<dbReference type="PATRIC" id="fig|927665.4.peg.765"/>
<gene>
    <name evidence="3" type="ORF">HMPREF1535_00753</name>
</gene>
<dbReference type="RefSeq" id="WP_046145339.1">
    <property type="nucleotide sequence ID" value="NZ_KQ033912.1"/>
</dbReference>
<reference evidence="3 4" key="1">
    <citation type="submission" date="2013-04" db="EMBL/GenBank/DDBJ databases">
        <title>The Genome Sequence of Parabacteroides goldsteinii DSM 19448.</title>
        <authorList>
            <consortium name="The Broad Institute Genomics Platform"/>
            <person name="Earl A."/>
            <person name="Ward D."/>
            <person name="Feldgarden M."/>
            <person name="Gevers D."/>
            <person name="Martens E."/>
            <person name="Sakamoto M."/>
            <person name="Benno Y."/>
            <person name="Song Y."/>
            <person name="Liu C."/>
            <person name="Lee J."/>
            <person name="Bolanos M."/>
            <person name="Vaisanen M.L."/>
            <person name="Finegold S.M."/>
            <person name="Walker B."/>
            <person name="Young S."/>
            <person name="Zeng Q."/>
            <person name="Gargeya S."/>
            <person name="Fitzgerald M."/>
            <person name="Haas B."/>
            <person name="Abouelleil A."/>
            <person name="Allen A.W."/>
            <person name="Alvarado L."/>
            <person name="Arachchi H.M."/>
            <person name="Berlin A.M."/>
            <person name="Chapman S.B."/>
            <person name="Gainer-Dewar J."/>
            <person name="Goldberg J."/>
            <person name="Griggs A."/>
            <person name="Gujja S."/>
            <person name="Hansen M."/>
            <person name="Howarth C."/>
            <person name="Imamovic A."/>
            <person name="Ireland A."/>
            <person name="Larimer J."/>
            <person name="McCowan C."/>
            <person name="Murphy C."/>
            <person name="Pearson M."/>
            <person name="Poon T.W."/>
            <person name="Priest M."/>
            <person name="Roberts A."/>
            <person name="Saif S."/>
            <person name="Shea T."/>
            <person name="Sisk P."/>
            <person name="Sykes S."/>
            <person name="Wortman J."/>
            <person name="Nusbaum C."/>
            <person name="Birren B."/>
        </authorList>
    </citation>
    <scope>NUCLEOTIDE SEQUENCE [LARGE SCALE GENOMIC DNA]</scope>
    <source>
        <strain evidence="3 4">DSM 19448</strain>
    </source>
</reference>
<feature type="signal peptide" evidence="1">
    <location>
        <begin position="1"/>
        <end position="24"/>
    </location>
</feature>
<protein>
    <recommendedName>
        <fullName evidence="2">BIG2 domain-containing protein</fullName>
    </recommendedName>
</protein>
<name>A0A0F5JNB2_9BACT</name>
<accession>A0A0F5JNB2</accession>
<dbReference type="Gene3D" id="2.60.40.1080">
    <property type="match status" value="1"/>
</dbReference>
<keyword evidence="1" id="KW-0732">Signal</keyword>
<evidence type="ECO:0000313" key="3">
    <source>
        <dbReference type="EMBL" id="KKB58932.1"/>
    </source>
</evidence>
<dbReference type="SUPFAM" id="SSF49373">
    <property type="entry name" value="Invasin/intimin cell-adhesion fragments"/>
    <property type="match status" value="1"/>
</dbReference>
<dbReference type="PROSITE" id="PS51257">
    <property type="entry name" value="PROKAR_LIPOPROTEIN"/>
    <property type="match status" value="1"/>
</dbReference>